<dbReference type="GO" id="GO:0016787">
    <property type="term" value="F:hydrolase activity"/>
    <property type="evidence" value="ECO:0007669"/>
    <property type="project" value="UniProtKB-KW"/>
</dbReference>
<keyword evidence="2" id="KW-0378">Hydrolase</keyword>
<sequence length="178" mass="20659">MKFLRMRKALGLAFFVLTGIACAECFYLYLKVWGPSIYNTYDENGTVASLGSQCIFCKIILQKTECVYEDDDVFVFNDAYPKSHQHILIVPKRHIKSLYTLKAQDKNLLMKMKSIAIKISEDYGMKDTKIGFHHPIFNSIQHLHLHVIGMPFYNKYKAAIIYNNFTFVDIDSSFNYTI</sequence>
<dbReference type="SUPFAM" id="SSF54197">
    <property type="entry name" value="HIT-like"/>
    <property type="match status" value="1"/>
</dbReference>
<name>A0A1R2C7P6_9CILI</name>
<dbReference type="EMBL" id="MPUH01000249">
    <property type="protein sequence ID" value="OMJ85044.1"/>
    <property type="molecule type" value="Genomic_DNA"/>
</dbReference>
<accession>A0A1R2C7P6</accession>
<dbReference type="PROSITE" id="PS51257">
    <property type="entry name" value="PROKAR_LIPOPROTEIN"/>
    <property type="match status" value="1"/>
</dbReference>
<evidence type="ECO:0000256" key="2">
    <source>
        <dbReference type="ARBA" id="ARBA00022801"/>
    </source>
</evidence>
<dbReference type="InterPro" id="IPR036265">
    <property type="entry name" value="HIT-like_sf"/>
</dbReference>
<evidence type="ECO:0000259" key="4">
    <source>
        <dbReference type="PROSITE" id="PS51084"/>
    </source>
</evidence>
<dbReference type="GO" id="GO:0000166">
    <property type="term" value="F:nucleotide binding"/>
    <property type="evidence" value="ECO:0007669"/>
    <property type="project" value="UniProtKB-KW"/>
</dbReference>
<dbReference type="InterPro" id="IPR011146">
    <property type="entry name" value="HIT-like"/>
</dbReference>
<organism evidence="5 6">
    <name type="scientific">Stentor coeruleus</name>
    <dbReference type="NCBI Taxonomy" id="5963"/>
    <lineage>
        <taxon>Eukaryota</taxon>
        <taxon>Sar</taxon>
        <taxon>Alveolata</taxon>
        <taxon>Ciliophora</taxon>
        <taxon>Postciliodesmatophora</taxon>
        <taxon>Heterotrichea</taxon>
        <taxon>Heterotrichida</taxon>
        <taxon>Stentoridae</taxon>
        <taxon>Stentor</taxon>
    </lineage>
</organism>
<feature type="domain" description="HIT" evidence="4">
    <location>
        <begin position="55"/>
        <end position="158"/>
    </location>
</feature>
<proteinExistence type="predicted"/>
<feature type="short sequence motif" description="Histidine triad motif" evidence="3">
    <location>
        <begin position="142"/>
        <end position="146"/>
    </location>
</feature>
<gene>
    <name evidence="5" type="ORF">SteCoe_13697</name>
</gene>
<dbReference type="PANTHER" id="PTHR12486:SF5">
    <property type="entry name" value="ADENOSINE 5'-MONOPHOSPHORAMIDASE HINT3"/>
    <property type="match status" value="1"/>
</dbReference>
<dbReference type="PROSITE" id="PS51084">
    <property type="entry name" value="HIT_2"/>
    <property type="match status" value="1"/>
</dbReference>
<dbReference type="OrthoDB" id="1915375at2759"/>
<dbReference type="Gene3D" id="3.30.428.10">
    <property type="entry name" value="HIT-like"/>
    <property type="match status" value="1"/>
</dbReference>
<evidence type="ECO:0000256" key="3">
    <source>
        <dbReference type="PROSITE-ProRule" id="PRU00464"/>
    </source>
</evidence>
<evidence type="ECO:0000313" key="5">
    <source>
        <dbReference type="EMBL" id="OMJ85044.1"/>
    </source>
</evidence>
<comment type="caution">
    <text evidence="5">The sequence shown here is derived from an EMBL/GenBank/DDBJ whole genome shotgun (WGS) entry which is preliminary data.</text>
</comment>
<dbReference type="Pfam" id="PF11969">
    <property type="entry name" value="DcpS_C"/>
    <property type="match status" value="1"/>
</dbReference>
<dbReference type="AlphaFoldDB" id="A0A1R2C7P6"/>
<evidence type="ECO:0000313" key="6">
    <source>
        <dbReference type="Proteomes" id="UP000187209"/>
    </source>
</evidence>
<dbReference type="PANTHER" id="PTHR12486">
    <property type="entry name" value="APRATAXIN-RELATED"/>
    <property type="match status" value="1"/>
</dbReference>
<dbReference type="Proteomes" id="UP000187209">
    <property type="component" value="Unassembled WGS sequence"/>
</dbReference>
<keyword evidence="6" id="KW-1185">Reference proteome</keyword>
<reference evidence="5 6" key="1">
    <citation type="submission" date="2016-11" db="EMBL/GenBank/DDBJ databases">
        <title>The macronuclear genome of Stentor coeruleus: a giant cell with tiny introns.</title>
        <authorList>
            <person name="Slabodnick M."/>
            <person name="Ruby J.G."/>
            <person name="Reiff S.B."/>
            <person name="Swart E.C."/>
            <person name="Gosai S."/>
            <person name="Prabakaran S."/>
            <person name="Witkowska E."/>
            <person name="Larue G.E."/>
            <person name="Fisher S."/>
            <person name="Freeman R.M."/>
            <person name="Gunawardena J."/>
            <person name="Chu W."/>
            <person name="Stover N.A."/>
            <person name="Gregory B.D."/>
            <person name="Nowacki M."/>
            <person name="Derisi J."/>
            <person name="Roy S.W."/>
            <person name="Marshall W.F."/>
            <person name="Sood P."/>
        </authorList>
    </citation>
    <scope>NUCLEOTIDE SEQUENCE [LARGE SCALE GENOMIC DNA]</scope>
    <source>
        <strain evidence="5">WM001</strain>
    </source>
</reference>
<evidence type="ECO:0000256" key="1">
    <source>
        <dbReference type="ARBA" id="ARBA00022741"/>
    </source>
</evidence>
<protein>
    <recommendedName>
        <fullName evidence="4">HIT domain-containing protein</fullName>
    </recommendedName>
</protein>
<keyword evidence="1" id="KW-0547">Nucleotide-binding</keyword>